<comment type="similarity">
    <text evidence="1 4">Belongs to the carbohydrate kinase PfkB family.</text>
</comment>
<dbReference type="InterPro" id="IPR011611">
    <property type="entry name" value="PfkB_dom"/>
</dbReference>
<sequence>MPYDAIIIGASIIDIPAGPVDASVFSTGSHPVDRLAFQVGGDAINEATVLSHLGADIKLVSKIGSDPGGDFILQHCSRHRIDTSSIVRDPSMDTGINIVLIEKNGERSFITSRSGGLRQLKPEDIDLSVFSESSLLCFASIFVFPYFQNDDLVRIFSKAKEHGMTLCADMTKCKNKETTEDIREALSYLDFVFPNLEEAQMVTRKEDPDEAADAFLDCGVKHAVIKLGKQGCLIKSRSERIIVPAVPDAVCLDTTGAGDNFAAGFLYGLIKKQPLYECGRLANETAARCIARMGATAWIE</sequence>
<dbReference type="EMBL" id="CP102290">
    <property type="protein sequence ID" value="UWP60046.1"/>
    <property type="molecule type" value="Genomic_DNA"/>
</dbReference>
<name>A0ABY5VIK8_9FIRM</name>
<evidence type="ECO:0000256" key="3">
    <source>
        <dbReference type="ARBA" id="ARBA00022777"/>
    </source>
</evidence>
<dbReference type="InterPro" id="IPR052700">
    <property type="entry name" value="Carb_kinase_PfkB-like"/>
</dbReference>
<dbReference type="Proteomes" id="UP001060164">
    <property type="component" value="Chromosome"/>
</dbReference>
<evidence type="ECO:0000256" key="1">
    <source>
        <dbReference type="ARBA" id="ARBA00010688"/>
    </source>
</evidence>
<proteinExistence type="inferred from homology"/>
<gene>
    <name evidence="6" type="ORF">NQ502_03020</name>
</gene>
<keyword evidence="7" id="KW-1185">Reference proteome</keyword>
<organism evidence="6 7">
    <name type="scientific">Ruminococcus gauvreauii</name>
    <dbReference type="NCBI Taxonomy" id="438033"/>
    <lineage>
        <taxon>Bacteria</taxon>
        <taxon>Bacillati</taxon>
        <taxon>Bacillota</taxon>
        <taxon>Clostridia</taxon>
        <taxon>Eubacteriales</taxon>
        <taxon>Oscillospiraceae</taxon>
        <taxon>Ruminococcus</taxon>
    </lineage>
</organism>
<dbReference type="RefSeq" id="WP_044983482.1">
    <property type="nucleotide sequence ID" value="NZ_CABLBR010000029.1"/>
</dbReference>
<dbReference type="CDD" id="cd01166">
    <property type="entry name" value="KdgK"/>
    <property type="match status" value="1"/>
</dbReference>
<dbReference type="GO" id="GO:0016301">
    <property type="term" value="F:kinase activity"/>
    <property type="evidence" value="ECO:0007669"/>
    <property type="project" value="UniProtKB-KW"/>
</dbReference>
<dbReference type="InterPro" id="IPR002139">
    <property type="entry name" value="Ribo/fructo_kinase"/>
</dbReference>
<evidence type="ECO:0000256" key="4">
    <source>
        <dbReference type="RuleBase" id="RU003704"/>
    </source>
</evidence>
<dbReference type="InterPro" id="IPR029056">
    <property type="entry name" value="Ribokinase-like"/>
</dbReference>
<reference evidence="6" key="1">
    <citation type="journal article" date="2022" name="Cell">
        <title>Design, construction, and in vivo augmentation of a complex gut microbiome.</title>
        <authorList>
            <person name="Cheng A.G."/>
            <person name="Ho P.Y."/>
            <person name="Aranda-Diaz A."/>
            <person name="Jain S."/>
            <person name="Yu F.B."/>
            <person name="Meng X."/>
            <person name="Wang M."/>
            <person name="Iakiviak M."/>
            <person name="Nagashima K."/>
            <person name="Zhao A."/>
            <person name="Murugkar P."/>
            <person name="Patil A."/>
            <person name="Atabakhsh K."/>
            <person name="Weakley A."/>
            <person name="Yan J."/>
            <person name="Brumbaugh A.R."/>
            <person name="Higginbottom S."/>
            <person name="Dimas A."/>
            <person name="Shiver A.L."/>
            <person name="Deutschbauer A."/>
            <person name="Neff N."/>
            <person name="Sonnenburg J.L."/>
            <person name="Huang K.C."/>
            <person name="Fischbach M.A."/>
        </authorList>
    </citation>
    <scope>NUCLEOTIDE SEQUENCE</scope>
    <source>
        <strain evidence="6">DSM 19829</strain>
    </source>
</reference>
<dbReference type="PANTHER" id="PTHR43320">
    <property type="entry name" value="SUGAR KINASE"/>
    <property type="match status" value="1"/>
</dbReference>
<evidence type="ECO:0000313" key="7">
    <source>
        <dbReference type="Proteomes" id="UP001060164"/>
    </source>
</evidence>
<dbReference type="PROSITE" id="PS00584">
    <property type="entry name" value="PFKB_KINASES_2"/>
    <property type="match status" value="1"/>
</dbReference>
<dbReference type="PRINTS" id="PR00990">
    <property type="entry name" value="RIBOKINASE"/>
</dbReference>
<evidence type="ECO:0000259" key="5">
    <source>
        <dbReference type="Pfam" id="PF00294"/>
    </source>
</evidence>
<keyword evidence="2 4" id="KW-0808">Transferase</keyword>
<evidence type="ECO:0000313" key="6">
    <source>
        <dbReference type="EMBL" id="UWP60046.1"/>
    </source>
</evidence>
<dbReference type="PANTHER" id="PTHR43320:SF3">
    <property type="entry name" value="CARBOHYDRATE KINASE PFKB DOMAIN-CONTAINING PROTEIN"/>
    <property type="match status" value="1"/>
</dbReference>
<dbReference type="Pfam" id="PF00294">
    <property type="entry name" value="PfkB"/>
    <property type="match status" value="1"/>
</dbReference>
<evidence type="ECO:0000256" key="2">
    <source>
        <dbReference type="ARBA" id="ARBA00022679"/>
    </source>
</evidence>
<feature type="domain" description="Carbohydrate kinase PfkB" evidence="5">
    <location>
        <begin position="8"/>
        <end position="297"/>
    </location>
</feature>
<dbReference type="SUPFAM" id="SSF53613">
    <property type="entry name" value="Ribokinase-like"/>
    <property type="match status" value="1"/>
</dbReference>
<accession>A0ABY5VIK8</accession>
<dbReference type="InterPro" id="IPR002173">
    <property type="entry name" value="Carboh/pur_kinase_PfkB_CS"/>
</dbReference>
<dbReference type="PROSITE" id="PS00583">
    <property type="entry name" value="PFKB_KINASES_1"/>
    <property type="match status" value="1"/>
</dbReference>
<dbReference type="Gene3D" id="3.40.1190.20">
    <property type="match status" value="1"/>
</dbReference>
<keyword evidence="3 4" id="KW-0418">Kinase</keyword>
<protein>
    <submittedName>
        <fullName evidence="6">Sugar kinase</fullName>
    </submittedName>
</protein>